<name>A0ABV5WXM2_9MICO</name>
<dbReference type="Proteomes" id="UP001589707">
    <property type="component" value="Unassembled WGS sequence"/>
</dbReference>
<evidence type="ECO:0000256" key="1">
    <source>
        <dbReference type="SAM" id="MobiDB-lite"/>
    </source>
</evidence>
<accession>A0ABV5WXM2</accession>
<feature type="region of interest" description="Disordered" evidence="1">
    <location>
        <begin position="94"/>
        <end position="114"/>
    </location>
</feature>
<proteinExistence type="predicted"/>
<evidence type="ECO:0000313" key="3">
    <source>
        <dbReference type="Proteomes" id="UP001589707"/>
    </source>
</evidence>
<protein>
    <submittedName>
        <fullName evidence="2">Uncharacterized protein</fullName>
    </submittedName>
</protein>
<sequence>MPQVQHQSRVLLDNPSLRVYVAAPEYLLAMKHHAGRDERDIDDAAQLAVMTGNTTVEKLNDVLAKHYPARLLTARDGYMAYRIVDRISALEPDAQQSTATATLITPTDYDGPTR</sequence>
<evidence type="ECO:0000313" key="2">
    <source>
        <dbReference type="EMBL" id="MFB9774928.1"/>
    </source>
</evidence>
<dbReference type="EMBL" id="JBHMAU010000005">
    <property type="protein sequence ID" value="MFB9774928.1"/>
    <property type="molecule type" value="Genomic_DNA"/>
</dbReference>
<keyword evidence="3" id="KW-1185">Reference proteome</keyword>
<comment type="caution">
    <text evidence="2">The sequence shown here is derived from an EMBL/GenBank/DDBJ whole genome shotgun (WGS) entry which is preliminary data.</text>
</comment>
<feature type="compositionally biased region" description="Polar residues" evidence="1">
    <location>
        <begin position="94"/>
        <end position="105"/>
    </location>
</feature>
<gene>
    <name evidence="2" type="ORF">ACFFN1_00555</name>
</gene>
<reference evidence="2 3" key="1">
    <citation type="submission" date="2024-09" db="EMBL/GenBank/DDBJ databases">
        <authorList>
            <person name="Sun Q."/>
            <person name="Mori K."/>
        </authorList>
    </citation>
    <scope>NUCLEOTIDE SEQUENCE [LARGE SCALE GENOMIC DNA]</scope>
    <source>
        <strain evidence="2 3">JCM 11683</strain>
    </source>
</reference>
<dbReference type="RefSeq" id="WP_376837621.1">
    <property type="nucleotide sequence ID" value="NZ_JBHMAU010000005.1"/>
</dbReference>
<organism evidence="2 3">
    <name type="scientific">Brevibacterium otitidis</name>
    <dbReference type="NCBI Taxonomy" id="53364"/>
    <lineage>
        <taxon>Bacteria</taxon>
        <taxon>Bacillati</taxon>
        <taxon>Actinomycetota</taxon>
        <taxon>Actinomycetes</taxon>
        <taxon>Micrococcales</taxon>
        <taxon>Brevibacteriaceae</taxon>
        <taxon>Brevibacterium</taxon>
    </lineage>
</organism>